<dbReference type="AlphaFoldDB" id="A0A1I5YZM6"/>
<dbReference type="SUPFAM" id="SSF49899">
    <property type="entry name" value="Concanavalin A-like lectins/glucanases"/>
    <property type="match status" value="1"/>
</dbReference>
<dbReference type="GO" id="GO:0005737">
    <property type="term" value="C:cytoplasm"/>
    <property type="evidence" value="ECO:0007669"/>
    <property type="project" value="TreeGrafter"/>
</dbReference>
<dbReference type="Pfam" id="PF00251">
    <property type="entry name" value="Glyco_hydro_32N"/>
    <property type="match status" value="1"/>
</dbReference>
<dbReference type="GO" id="GO:0004575">
    <property type="term" value="F:sucrose alpha-glucosidase activity"/>
    <property type="evidence" value="ECO:0007669"/>
    <property type="project" value="TreeGrafter"/>
</dbReference>
<evidence type="ECO:0000259" key="5">
    <source>
        <dbReference type="Pfam" id="PF00251"/>
    </source>
</evidence>
<evidence type="ECO:0000256" key="4">
    <source>
        <dbReference type="RuleBase" id="RU362110"/>
    </source>
</evidence>
<evidence type="ECO:0000313" key="7">
    <source>
        <dbReference type="EMBL" id="SFQ49723.1"/>
    </source>
</evidence>
<name>A0A1I5YZM6_9BACT</name>
<dbReference type="InterPro" id="IPR013320">
    <property type="entry name" value="ConA-like_dom_sf"/>
</dbReference>
<dbReference type="Gene3D" id="2.60.120.560">
    <property type="entry name" value="Exo-inulinase, domain 1"/>
    <property type="match status" value="1"/>
</dbReference>
<feature type="domain" description="Glycosyl hydrolase family 32 N-terminal" evidence="5">
    <location>
        <begin position="31"/>
        <end position="339"/>
    </location>
</feature>
<dbReference type="InterPro" id="IPR013189">
    <property type="entry name" value="Glyco_hydro_32_C"/>
</dbReference>
<dbReference type="Gene3D" id="2.115.10.20">
    <property type="entry name" value="Glycosyl hydrolase domain, family 43"/>
    <property type="match status" value="1"/>
</dbReference>
<feature type="domain" description="Glycosyl hydrolase family 32 C-terminal" evidence="6">
    <location>
        <begin position="361"/>
        <end position="502"/>
    </location>
</feature>
<dbReference type="SMART" id="SM00640">
    <property type="entry name" value="Glyco_32"/>
    <property type="match status" value="1"/>
</dbReference>
<dbReference type="RefSeq" id="WP_092019782.1">
    <property type="nucleotide sequence ID" value="NZ_FOXH01000023.1"/>
</dbReference>
<dbReference type="PANTHER" id="PTHR42800">
    <property type="entry name" value="EXOINULINASE INUD (AFU_ORTHOLOGUE AFUA_5G00480)"/>
    <property type="match status" value="1"/>
</dbReference>
<organism evidence="7 8">
    <name type="scientific">Pseudarcicella hirudinis</name>
    <dbReference type="NCBI Taxonomy" id="1079859"/>
    <lineage>
        <taxon>Bacteria</taxon>
        <taxon>Pseudomonadati</taxon>
        <taxon>Bacteroidota</taxon>
        <taxon>Cytophagia</taxon>
        <taxon>Cytophagales</taxon>
        <taxon>Flectobacillaceae</taxon>
        <taxon>Pseudarcicella</taxon>
    </lineage>
</organism>
<evidence type="ECO:0000313" key="8">
    <source>
        <dbReference type="Proteomes" id="UP000199306"/>
    </source>
</evidence>
<reference evidence="7 8" key="1">
    <citation type="submission" date="2016-10" db="EMBL/GenBank/DDBJ databases">
        <authorList>
            <person name="de Groot N.N."/>
        </authorList>
    </citation>
    <scope>NUCLEOTIDE SEQUENCE [LARGE SCALE GENOMIC DNA]</scope>
    <source>
        <strain evidence="8">E92,LMG 26720,CCM 7988</strain>
    </source>
</reference>
<evidence type="ECO:0000259" key="6">
    <source>
        <dbReference type="Pfam" id="PF08244"/>
    </source>
</evidence>
<dbReference type="EMBL" id="FOXH01000023">
    <property type="protein sequence ID" value="SFQ49723.1"/>
    <property type="molecule type" value="Genomic_DNA"/>
</dbReference>
<evidence type="ECO:0000256" key="3">
    <source>
        <dbReference type="ARBA" id="ARBA00023295"/>
    </source>
</evidence>
<dbReference type="SUPFAM" id="SSF75005">
    <property type="entry name" value="Arabinanase/levansucrase/invertase"/>
    <property type="match status" value="1"/>
</dbReference>
<dbReference type="InterPro" id="IPR023296">
    <property type="entry name" value="Glyco_hydro_beta-prop_sf"/>
</dbReference>
<dbReference type="InterPro" id="IPR013148">
    <property type="entry name" value="Glyco_hydro_32_N"/>
</dbReference>
<dbReference type="Proteomes" id="UP000199306">
    <property type="component" value="Unassembled WGS sequence"/>
</dbReference>
<dbReference type="OrthoDB" id="9759709at2"/>
<keyword evidence="3 4" id="KW-0326">Glycosidase</keyword>
<dbReference type="CDD" id="cd18622">
    <property type="entry name" value="GH32_Inu-like"/>
    <property type="match status" value="1"/>
</dbReference>
<protein>
    <submittedName>
        <fullName evidence="7">Levanase</fullName>
    </submittedName>
</protein>
<dbReference type="Pfam" id="PF08244">
    <property type="entry name" value="Glyco_hydro_32C"/>
    <property type="match status" value="1"/>
</dbReference>
<accession>A0A1I5YZM6</accession>
<dbReference type="PANTHER" id="PTHR42800:SF1">
    <property type="entry name" value="EXOINULINASE INUD (AFU_ORTHOLOGUE AFUA_5G00480)"/>
    <property type="match status" value="1"/>
</dbReference>
<keyword evidence="8" id="KW-1185">Reference proteome</keyword>
<dbReference type="InterPro" id="IPR001362">
    <property type="entry name" value="Glyco_hydro_32"/>
</dbReference>
<evidence type="ECO:0000256" key="1">
    <source>
        <dbReference type="ARBA" id="ARBA00009902"/>
    </source>
</evidence>
<evidence type="ECO:0000256" key="2">
    <source>
        <dbReference type="ARBA" id="ARBA00022801"/>
    </source>
</evidence>
<comment type="similarity">
    <text evidence="1 4">Belongs to the glycosyl hydrolase 32 family.</text>
</comment>
<dbReference type="GO" id="GO:0005987">
    <property type="term" value="P:sucrose catabolic process"/>
    <property type="evidence" value="ECO:0007669"/>
    <property type="project" value="TreeGrafter"/>
</dbReference>
<gene>
    <name evidence="7" type="ORF">SAMN04515674_12310</name>
</gene>
<keyword evidence="2 4" id="KW-0378">Hydrolase</keyword>
<proteinExistence type="inferred from homology"/>
<sequence length="506" mass="58214">MKKICSLTFFLLVFISVKGQNLNEHWRPDFHFSPEKNWTNDPNGLIFLDGEYHLFYQFNPFENKWGHMSWGHAVSKDLIKWEHLPVAIPEDSVWIFSGSTVIDKNNSSGLDNGNGNCMVAIYTADYHNGKKEAQYLAYSNDKGRTWEKYAGNPVLDLNAKDFRDPNVFWHEKTKQWIMSVVLPTEYKVLFYGSPNLKNWNKLEEFGNQGDVRKIWECPSLTQFAVDGDSTKTKWLLMVSSNGPEQDFAGVQYFIGDFDGKSFKNDNTPDTKLYVDYGKDFYASIPWNNATQNQKLMLGWMLNWKYAENQPTFPWKGQMSVPRQIALKTFPEGVRLTQLPVEQFTPADSYRFFEKKDFVHTKEKLLNGSTLFAKNAYIIEADLTIKSSRDFGFKIAQNLNKEGKATQETIVGYDVKKQQLYLDRTNSGKIISPDFASVDKTFLKIDNKRLRLKIVVDKMSVEVFANDGAVAITSLIFPDPKATAFSLFCKKGKIKVNSLKIWDLSKK</sequence>
<dbReference type="STRING" id="1079859.SAMN04515674_12310"/>